<dbReference type="SUPFAM" id="SSF88723">
    <property type="entry name" value="PIN domain-like"/>
    <property type="match status" value="1"/>
</dbReference>
<comment type="cofactor">
    <cofactor evidence="1">
        <name>Mg(2+)</name>
        <dbReference type="ChEBI" id="CHEBI:18420"/>
    </cofactor>
</comment>
<dbReference type="InterPro" id="IPR002716">
    <property type="entry name" value="PIN_dom"/>
</dbReference>
<dbReference type="Pfam" id="PF01850">
    <property type="entry name" value="PIN"/>
    <property type="match status" value="1"/>
</dbReference>
<evidence type="ECO:0000313" key="9">
    <source>
        <dbReference type="EMBL" id="MBB4650677.1"/>
    </source>
</evidence>
<dbReference type="InterPro" id="IPR050556">
    <property type="entry name" value="Type_II_TA_system_RNase"/>
</dbReference>
<evidence type="ECO:0000256" key="1">
    <source>
        <dbReference type="ARBA" id="ARBA00001946"/>
    </source>
</evidence>
<protein>
    <recommendedName>
        <fullName evidence="8">PIN domain-containing protein</fullName>
    </recommendedName>
</protein>
<dbReference type="Proteomes" id="UP000539538">
    <property type="component" value="Unassembled WGS sequence"/>
</dbReference>
<dbReference type="Gene3D" id="3.40.50.1010">
    <property type="entry name" value="5'-nuclease"/>
    <property type="match status" value="1"/>
</dbReference>
<name>A0ABR6L1J9_9HYPH</name>
<keyword evidence="6" id="KW-0460">Magnesium</keyword>
<feature type="domain" description="PIN" evidence="8">
    <location>
        <begin position="4"/>
        <end position="118"/>
    </location>
</feature>
<accession>A0ABR6L1J9</accession>
<comment type="caution">
    <text evidence="9">The sequence shown here is derived from an EMBL/GenBank/DDBJ whole genome shotgun (WGS) entry which is preliminary data.</text>
</comment>
<comment type="similarity">
    <text evidence="7">Belongs to the PINc/VapC protein family.</text>
</comment>
<organism evidence="9 10">
    <name type="scientific">Aminobacter niigataensis</name>
    <dbReference type="NCBI Taxonomy" id="83265"/>
    <lineage>
        <taxon>Bacteria</taxon>
        <taxon>Pseudomonadati</taxon>
        <taxon>Pseudomonadota</taxon>
        <taxon>Alphaproteobacteria</taxon>
        <taxon>Hyphomicrobiales</taxon>
        <taxon>Phyllobacteriaceae</taxon>
        <taxon>Aminobacter</taxon>
    </lineage>
</organism>
<evidence type="ECO:0000256" key="7">
    <source>
        <dbReference type="ARBA" id="ARBA00038093"/>
    </source>
</evidence>
<proteinExistence type="inferred from homology"/>
<evidence type="ECO:0000256" key="6">
    <source>
        <dbReference type="ARBA" id="ARBA00022842"/>
    </source>
</evidence>
<keyword evidence="4" id="KW-0479">Metal-binding</keyword>
<reference evidence="9 10" key="1">
    <citation type="submission" date="2020-08" db="EMBL/GenBank/DDBJ databases">
        <title>Genomic Encyclopedia of Type Strains, Phase IV (KMG-IV): sequencing the most valuable type-strain genomes for metagenomic binning, comparative biology and taxonomic classification.</title>
        <authorList>
            <person name="Goeker M."/>
        </authorList>
    </citation>
    <scope>NUCLEOTIDE SEQUENCE [LARGE SCALE GENOMIC DNA]</scope>
    <source>
        <strain evidence="9 10">DSM 7050</strain>
    </source>
</reference>
<dbReference type="PANTHER" id="PTHR33653:SF1">
    <property type="entry name" value="RIBONUCLEASE VAPC2"/>
    <property type="match status" value="1"/>
</dbReference>
<sequence length="137" mass="14950">MTSVLVDSNIFLDMFQGGATSNWSRGNLVKEGSVAALVVNPVIWSEISVRFPAEADLVDSLAGLSLHKALIPYEAAFMAGKAHLAYRQNGGTRERTLPDFLIGAHAQVAGHRLLTRDATRYRSYFPDLDIIAPDTHP</sequence>
<evidence type="ECO:0000256" key="4">
    <source>
        <dbReference type="ARBA" id="ARBA00022723"/>
    </source>
</evidence>
<evidence type="ECO:0000256" key="3">
    <source>
        <dbReference type="ARBA" id="ARBA00022722"/>
    </source>
</evidence>
<gene>
    <name evidence="9" type="ORF">GGQ99_002432</name>
</gene>
<evidence type="ECO:0000256" key="5">
    <source>
        <dbReference type="ARBA" id="ARBA00022801"/>
    </source>
</evidence>
<dbReference type="InterPro" id="IPR029060">
    <property type="entry name" value="PIN-like_dom_sf"/>
</dbReference>
<evidence type="ECO:0000256" key="2">
    <source>
        <dbReference type="ARBA" id="ARBA00022649"/>
    </source>
</evidence>
<evidence type="ECO:0000313" key="10">
    <source>
        <dbReference type="Proteomes" id="UP000539538"/>
    </source>
</evidence>
<keyword evidence="10" id="KW-1185">Reference proteome</keyword>
<keyword evidence="5" id="KW-0378">Hydrolase</keyword>
<keyword evidence="3" id="KW-0540">Nuclease</keyword>
<dbReference type="EMBL" id="JACHOT010000002">
    <property type="protein sequence ID" value="MBB4650677.1"/>
    <property type="molecule type" value="Genomic_DNA"/>
</dbReference>
<dbReference type="PANTHER" id="PTHR33653">
    <property type="entry name" value="RIBONUCLEASE VAPC2"/>
    <property type="match status" value="1"/>
</dbReference>
<evidence type="ECO:0000259" key="8">
    <source>
        <dbReference type="Pfam" id="PF01850"/>
    </source>
</evidence>
<keyword evidence="2" id="KW-1277">Toxin-antitoxin system</keyword>
<dbReference type="CDD" id="cd09854">
    <property type="entry name" value="PIN_VapC-like"/>
    <property type="match status" value="1"/>
</dbReference>
<dbReference type="RefSeq" id="WP_183262711.1">
    <property type="nucleotide sequence ID" value="NZ_BAAAVZ010000002.1"/>
</dbReference>